<dbReference type="RefSeq" id="WP_181374686.1">
    <property type="nucleotide sequence ID" value="NZ_KP942676.1"/>
</dbReference>
<reference evidence="1" key="2">
    <citation type="submission" date="2015-03" db="EMBL/GenBank/DDBJ databases">
        <authorList>
            <person name="Welte C."/>
            <person name="de Graaf R."/>
            <person name="van den Bosch T.J.M."/>
            <person name="Op den Camp H."/>
            <person name="van Dam N."/>
            <person name="Jetten M."/>
        </authorList>
    </citation>
    <scope>NUCLEOTIDE SEQUENCE</scope>
    <source>
        <plasmid evidence="1">Drgb1</plasmid>
    </source>
</reference>
<organism evidence="1">
    <name type="scientific">Pectobacterium carotovorum</name>
    <name type="common">Erwinia carotovora</name>
    <dbReference type="NCBI Taxonomy" id="554"/>
    <lineage>
        <taxon>Bacteria</taxon>
        <taxon>Pseudomonadati</taxon>
        <taxon>Pseudomonadota</taxon>
        <taxon>Gammaproteobacteria</taxon>
        <taxon>Enterobacterales</taxon>
        <taxon>Pectobacteriaceae</taxon>
        <taxon>Pectobacterium</taxon>
    </lineage>
</organism>
<keyword evidence="1" id="KW-0614">Plasmid</keyword>
<dbReference type="AlphaFoldDB" id="A0A0K0MNN2"/>
<name>A0A0K0MNN2_PECCA</name>
<geneLocation type="plasmid" evidence="1">
    <name>Drgb1</name>
</geneLocation>
<protein>
    <submittedName>
        <fullName evidence="1">Uncharacterized protein</fullName>
    </submittedName>
</protein>
<proteinExistence type="predicted"/>
<gene>
    <name evidence="1" type="ORF">pA_00081</name>
</gene>
<sequence>MITSLIKRKINVTPTELAKEIIALYGRNGLARVRSILKENDISVTERELEIVHKHCLTIHNRVCKMCSFELIEIDVLKTIYPLEAV</sequence>
<dbReference type="EMBL" id="KP942676">
    <property type="protein sequence ID" value="AKG47521.1"/>
    <property type="molecule type" value="Genomic_DNA"/>
</dbReference>
<reference evidence="1" key="1">
    <citation type="journal article" date="2015" name="Environ. Microbiol.">
        <title>Plasmids from the gut microbiome of cabbage root fly larvae encode SaxA that catalyses the conversion of the plant toxin 2-phenylethyl isothiocyanate.</title>
        <authorList>
            <person name="Welte C.U."/>
            <person name="de Graaf R.M."/>
            <person name="van den Bosch T.J."/>
            <person name="Op den Camp H.J."/>
            <person name="van Dam N.M."/>
            <person name="Jetten M.S."/>
        </authorList>
    </citation>
    <scope>NUCLEOTIDE SEQUENCE</scope>
    <source>
        <plasmid evidence="1">Drgb1</plasmid>
    </source>
</reference>
<accession>A0A0K0MNN2</accession>
<evidence type="ECO:0000313" key="1">
    <source>
        <dbReference type="EMBL" id="AKG47521.1"/>
    </source>
</evidence>